<dbReference type="Proteomes" id="UP000314294">
    <property type="component" value="Unassembled WGS sequence"/>
</dbReference>
<protein>
    <submittedName>
        <fullName evidence="2">Uncharacterized protein</fullName>
    </submittedName>
</protein>
<keyword evidence="3" id="KW-1185">Reference proteome</keyword>
<evidence type="ECO:0000313" key="3">
    <source>
        <dbReference type="Proteomes" id="UP000314294"/>
    </source>
</evidence>
<reference evidence="2 3" key="1">
    <citation type="submission" date="2019-03" db="EMBL/GenBank/DDBJ databases">
        <title>First draft genome of Liparis tanakae, snailfish: a comprehensive survey of snailfish specific genes.</title>
        <authorList>
            <person name="Kim W."/>
            <person name="Song I."/>
            <person name="Jeong J.-H."/>
            <person name="Kim D."/>
            <person name="Kim S."/>
            <person name="Ryu S."/>
            <person name="Song J.Y."/>
            <person name="Lee S.K."/>
        </authorList>
    </citation>
    <scope>NUCLEOTIDE SEQUENCE [LARGE SCALE GENOMIC DNA]</scope>
    <source>
        <tissue evidence="2">Muscle</tissue>
    </source>
</reference>
<evidence type="ECO:0000313" key="2">
    <source>
        <dbReference type="EMBL" id="TNN76523.1"/>
    </source>
</evidence>
<feature type="region of interest" description="Disordered" evidence="1">
    <location>
        <begin position="232"/>
        <end position="261"/>
    </location>
</feature>
<dbReference type="EMBL" id="SRLO01000092">
    <property type="protein sequence ID" value="TNN76523.1"/>
    <property type="molecule type" value="Genomic_DNA"/>
</dbReference>
<sequence length="367" mass="38586">MAQRAHCSSSQGCQHQEAGAASGGLGNGCVQVEQEEYCGAGGHENTGGQKEEQGDGEGVIPGEQQDSPVQTLHTTRRSPLLRQTRLASTVIRCFPPSLQRITTKCSVQSMSHGIHCLIHIEGGRDVIFLQRKLPLGETIQVYAVQTVVAGVHAPPHHYSTSSYLQHLLITTAPPHHTAAHLSASSAATCSLLQSASCRMVVILQSRCSRSSLSSAPPSSSCSSSSSSASSLCVGLGSPRHRDASSSAPSRRSCCSASSRPCGRSQATAMKAFAPGGGAAVAPDAPGQLRAPRAPGAPELPEEARLQRQHGSGRLHDDGPALRLLLVDARHLHRQPGAQGAHRLLPLATQLLPHLPTRTNQQGRHTDQ</sequence>
<proteinExistence type="predicted"/>
<organism evidence="2 3">
    <name type="scientific">Liparis tanakae</name>
    <name type="common">Tanaka's snailfish</name>
    <dbReference type="NCBI Taxonomy" id="230148"/>
    <lineage>
        <taxon>Eukaryota</taxon>
        <taxon>Metazoa</taxon>
        <taxon>Chordata</taxon>
        <taxon>Craniata</taxon>
        <taxon>Vertebrata</taxon>
        <taxon>Euteleostomi</taxon>
        <taxon>Actinopterygii</taxon>
        <taxon>Neopterygii</taxon>
        <taxon>Teleostei</taxon>
        <taxon>Neoteleostei</taxon>
        <taxon>Acanthomorphata</taxon>
        <taxon>Eupercaria</taxon>
        <taxon>Perciformes</taxon>
        <taxon>Cottioidei</taxon>
        <taxon>Cottales</taxon>
        <taxon>Liparidae</taxon>
        <taxon>Liparis</taxon>
    </lineage>
</organism>
<evidence type="ECO:0000256" key="1">
    <source>
        <dbReference type="SAM" id="MobiDB-lite"/>
    </source>
</evidence>
<accession>A0A4Z2IH76</accession>
<name>A0A4Z2IH76_9TELE</name>
<feature type="region of interest" description="Disordered" evidence="1">
    <location>
        <begin position="40"/>
        <end position="78"/>
    </location>
</feature>
<feature type="compositionally biased region" description="Polar residues" evidence="1">
    <location>
        <begin position="64"/>
        <end position="73"/>
    </location>
</feature>
<dbReference type="AlphaFoldDB" id="A0A4Z2IH76"/>
<feature type="compositionally biased region" description="Low complexity" evidence="1">
    <location>
        <begin position="244"/>
        <end position="261"/>
    </location>
</feature>
<comment type="caution">
    <text evidence="2">The sequence shown here is derived from an EMBL/GenBank/DDBJ whole genome shotgun (WGS) entry which is preliminary data.</text>
</comment>
<gene>
    <name evidence="2" type="ORF">EYF80_013173</name>
</gene>